<keyword evidence="1" id="KW-0472">Membrane</keyword>
<evidence type="ECO:0000256" key="1">
    <source>
        <dbReference type="SAM" id="Phobius"/>
    </source>
</evidence>
<accession>A0A5N6T7T1</accession>
<organism evidence="2 3">
    <name type="scientific">Aspergillus pseudotamarii</name>
    <dbReference type="NCBI Taxonomy" id="132259"/>
    <lineage>
        <taxon>Eukaryota</taxon>
        <taxon>Fungi</taxon>
        <taxon>Dikarya</taxon>
        <taxon>Ascomycota</taxon>
        <taxon>Pezizomycotina</taxon>
        <taxon>Eurotiomycetes</taxon>
        <taxon>Eurotiomycetidae</taxon>
        <taxon>Eurotiales</taxon>
        <taxon>Aspergillaceae</taxon>
        <taxon>Aspergillus</taxon>
        <taxon>Aspergillus subgen. Circumdati</taxon>
    </lineage>
</organism>
<keyword evidence="1" id="KW-0812">Transmembrane</keyword>
<protein>
    <submittedName>
        <fullName evidence="2">Uncharacterized protein</fullName>
    </submittedName>
</protein>
<dbReference type="RefSeq" id="XP_031918322.1">
    <property type="nucleotide sequence ID" value="XM_032053432.1"/>
</dbReference>
<gene>
    <name evidence="2" type="ORF">BDV38DRAFT_236224</name>
</gene>
<dbReference type="AlphaFoldDB" id="A0A5N6T7T1"/>
<reference evidence="2 3" key="1">
    <citation type="submission" date="2019-04" db="EMBL/GenBank/DDBJ databases">
        <title>Friends and foes A comparative genomics study of 23 Aspergillus species from section Flavi.</title>
        <authorList>
            <consortium name="DOE Joint Genome Institute"/>
            <person name="Kjaerbolling I."/>
            <person name="Vesth T."/>
            <person name="Frisvad J.C."/>
            <person name="Nybo J.L."/>
            <person name="Theobald S."/>
            <person name="Kildgaard S."/>
            <person name="Isbrandt T."/>
            <person name="Kuo A."/>
            <person name="Sato A."/>
            <person name="Lyhne E.K."/>
            <person name="Kogle M.E."/>
            <person name="Wiebenga A."/>
            <person name="Kun R.S."/>
            <person name="Lubbers R.J."/>
            <person name="Makela M.R."/>
            <person name="Barry K."/>
            <person name="Chovatia M."/>
            <person name="Clum A."/>
            <person name="Daum C."/>
            <person name="Haridas S."/>
            <person name="He G."/>
            <person name="LaButti K."/>
            <person name="Lipzen A."/>
            <person name="Mondo S."/>
            <person name="Riley R."/>
            <person name="Salamov A."/>
            <person name="Simmons B.A."/>
            <person name="Magnuson J.K."/>
            <person name="Henrissat B."/>
            <person name="Mortensen U.H."/>
            <person name="Larsen T.O."/>
            <person name="Devries R.P."/>
            <person name="Grigoriev I.V."/>
            <person name="Machida M."/>
            <person name="Baker S.E."/>
            <person name="Andersen M.R."/>
        </authorList>
    </citation>
    <scope>NUCLEOTIDE SEQUENCE [LARGE SCALE GENOMIC DNA]</scope>
    <source>
        <strain evidence="2 3">CBS 117625</strain>
    </source>
</reference>
<name>A0A5N6T7T1_ASPPS</name>
<sequence length="106" mass="12059">MEPLQLIHQSISCLSTDDDGGVTPMMTFSSFLLSTTPSPFFFFPRRCHTSDASVFFLFPFFFGIVFYDHARFWTVPKNLSGAAELLLYYSIYIPSLPIHPIIPAQL</sequence>
<keyword evidence="3" id="KW-1185">Reference proteome</keyword>
<feature type="transmembrane region" description="Helical" evidence="1">
    <location>
        <begin position="55"/>
        <end position="73"/>
    </location>
</feature>
<evidence type="ECO:0000313" key="2">
    <source>
        <dbReference type="EMBL" id="KAE8142259.1"/>
    </source>
</evidence>
<dbReference type="EMBL" id="ML743555">
    <property type="protein sequence ID" value="KAE8142259.1"/>
    <property type="molecule type" value="Genomic_DNA"/>
</dbReference>
<feature type="transmembrane region" description="Helical" evidence="1">
    <location>
        <begin position="25"/>
        <end position="43"/>
    </location>
</feature>
<dbReference type="GeneID" id="43637642"/>
<dbReference type="Proteomes" id="UP000325672">
    <property type="component" value="Unassembled WGS sequence"/>
</dbReference>
<keyword evidence="1" id="KW-1133">Transmembrane helix</keyword>
<evidence type="ECO:0000313" key="3">
    <source>
        <dbReference type="Proteomes" id="UP000325672"/>
    </source>
</evidence>
<proteinExistence type="predicted"/>